<organism evidence="1 2">
    <name type="scientific">Variovorax ginsengisoli</name>
    <dbReference type="NCBI Taxonomy" id="363844"/>
    <lineage>
        <taxon>Bacteria</taxon>
        <taxon>Pseudomonadati</taxon>
        <taxon>Pseudomonadota</taxon>
        <taxon>Betaproteobacteria</taxon>
        <taxon>Burkholderiales</taxon>
        <taxon>Comamonadaceae</taxon>
        <taxon>Variovorax</taxon>
    </lineage>
</organism>
<keyword evidence="2" id="KW-1185">Reference proteome</keyword>
<reference evidence="1" key="1">
    <citation type="submission" date="2023-06" db="EMBL/GenBank/DDBJ databases">
        <authorList>
            <person name="Jiang Y."/>
            <person name="Liu Q."/>
        </authorList>
    </citation>
    <scope>NUCLEOTIDE SEQUENCE</scope>
    <source>
        <strain evidence="1">CGMCC 1.12090</strain>
    </source>
</reference>
<proteinExistence type="predicted"/>
<sequence length="57" mass="6248">MTAPETALQGKVRANAHDLYMSLELSDKRWNLTFGDAYGTPAGALWPLAIRGPCWNA</sequence>
<accession>A0ABT8S9W7</accession>
<evidence type="ECO:0000313" key="2">
    <source>
        <dbReference type="Proteomes" id="UP001169027"/>
    </source>
</evidence>
<gene>
    <name evidence="1" type="ORF">Q2T77_25825</name>
</gene>
<name>A0ABT8S9W7_9BURK</name>
<comment type="caution">
    <text evidence="1">The sequence shown here is derived from an EMBL/GenBank/DDBJ whole genome shotgun (WGS) entry which is preliminary data.</text>
</comment>
<protein>
    <submittedName>
        <fullName evidence="1">Uncharacterized protein</fullName>
    </submittedName>
</protein>
<evidence type="ECO:0000313" key="1">
    <source>
        <dbReference type="EMBL" id="MDO1535708.1"/>
    </source>
</evidence>
<dbReference type="Proteomes" id="UP001169027">
    <property type="component" value="Unassembled WGS sequence"/>
</dbReference>
<dbReference type="EMBL" id="JAUKVY010000021">
    <property type="protein sequence ID" value="MDO1535708.1"/>
    <property type="molecule type" value="Genomic_DNA"/>
</dbReference>